<accession>A0A7J7JLA0</accession>
<reference evidence="2" key="1">
    <citation type="submission" date="2020-06" db="EMBL/GenBank/DDBJ databases">
        <title>Draft genome of Bugula neritina, a colonial animal packing powerful symbionts and potential medicines.</title>
        <authorList>
            <person name="Rayko M."/>
        </authorList>
    </citation>
    <scope>NUCLEOTIDE SEQUENCE [LARGE SCALE GENOMIC DNA]</scope>
    <source>
        <strain evidence="2">Kwan_BN1</strain>
    </source>
</reference>
<protein>
    <submittedName>
        <fullName evidence="2">Uncharacterized protein</fullName>
    </submittedName>
</protein>
<proteinExistence type="predicted"/>
<feature type="compositionally biased region" description="Polar residues" evidence="1">
    <location>
        <begin position="202"/>
        <end position="226"/>
    </location>
</feature>
<feature type="region of interest" description="Disordered" evidence="1">
    <location>
        <begin position="193"/>
        <end position="263"/>
    </location>
</feature>
<organism evidence="2 3">
    <name type="scientific">Bugula neritina</name>
    <name type="common">Brown bryozoan</name>
    <name type="synonym">Sertularia neritina</name>
    <dbReference type="NCBI Taxonomy" id="10212"/>
    <lineage>
        <taxon>Eukaryota</taxon>
        <taxon>Metazoa</taxon>
        <taxon>Spiralia</taxon>
        <taxon>Lophotrochozoa</taxon>
        <taxon>Bryozoa</taxon>
        <taxon>Gymnolaemata</taxon>
        <taxon>Cheilostomatida</taxon>
        <taxon>Flustrina</taxon>
        <taxon>Buguloidea</taxon>
        <taxon>Bugulidae</taxon>
        <taxon>Bugula</taxon>
    </lineage>
</organism>
<sequence length="263" mass="29387">MLKSAISKAYHEVQVVANLRRDVPVEASNLLCKQFENELRVLNEIEYPPLKTDDNSKQIARQLQDLDKLKHLLNQNITSNFINVIPDHEVRRRAPSIDPSRAPENIQALYNFARKAIKQKIQIPKRPEPDPVVEPVISGHDFPKRNKSTLGQKSSTPIHQGNTSASHRLSAKSTAHMSNIRATDYADALSIHNRRGKRKSASPLSTPKQSGLSAKRSNSKIPTPSSALKLREGHGKIHTPSPFKSSNKVANSPRVMLTHLKHT</sequence>
<evidence type="ECO:0000313" key="3">
    <source>
        <dbReference type="Proteomes" id="UP000593567"/>
    </source>
</evidence>
<evidence type="ECO:0000313" key="2">
    <source>
        <dbReference type="EMBL" id="KAF6027040.1"/>
    </source>
</evidence>
<comment type="caution">
    <text evidence="2">The sequence shown here is derived from an EMBL/GenBank/DDBJ whole genome shotgun (WGS) entry which is preliminary data.</text>
</comment>
<gene>
    <name evidence="2" type="ORF">EB796_014656</name>
</gene>
<keyword evidence="3" id="KW-1185">Reference proteome</keyword>
<dbReference type="AlphaFoldDB" id="A0A7J7JLA0"/>
<evidence type="ECO:0000256" key="1">
    <source>
        <dbReference type="SAM" id="MobiDB-lite"/>
    </source>
</evidence>
<name>A0A7J7JLA0_BUGNE</name>
<feature type="region of interest" description="Disordered" evidence="1">
    <location>
        <begin position="123"/>
        <end position="174"/>
    </location>
</feature>
<feature type="compositionally biased region" description="Polar residues" evidence="1">
    <location>
        <begin position="148"/>
        <end position="174"/>
    </location>
</feature>
<dbReference type="EMBL" id="VXIV02002158">
    <property type="protein sequence ID" value="KAF6027040.1"/>
    <property type="molecule type" value="Genomic_DNA"/>
</dbReference>
<dbReference type="Proteomes" id="UP000593567">
    <property type="component" value="Unassembled WGS sequence"/>
</dbReference>